<comment type="similarity">
    <text evidence="12">Belongs to the class V-like SAM-binding methyltransferase superfamily. Histone-lysine methyltransferase family. Suvar3-9 subfamily.</text>
</comment>
<sequence>MAGNEEDSEKDDYVTWDTDQEYEVEKILGHRRNKKNQFTYLVKWKGWSDAFNSFEPLENLTGCNYLLMKYYRKFRSTTNHTIEDVRKRVQEGVETYEVYQKLMRDNFSRESIDEFSRDHVNVVERIFGTETDFEECEKFIGEEYKYLLEAMTSATSSSSSVDVDDKLCRRVFDYDICLRLISRRRKQLRELATSEAKMNNFEDVGVKIENHVDLDSFPNFVYVTKLQCADDVVFPADPPLGCDCSSGCSKDSTSCCGRLAGFQLAYNSNKRLRIPEREPIYECNKKCSCSSNCVNRVVQSGRQVELCVFKTPDKGWGVKNLNDRILKGTFVCEYIGEVIPQFEAAKRDVENEKKKVSYLFDLDFNPDHESEMYSIDTYKYGNVARFINHSCEPNLVVYPVWIDCLEPNLPRLAFFAKRNIGRNEEITFDYCCRTEDGNGSIVDADDEQEENGKLNNGKKTMSKIRCECKASNCRGWLFK</sequence>
<keyword evidence="7 12" id="KW-0479">Metal-binding</keyword>
<evidence type="ECO:0000259" key="17">
    <source>
        <dbReference type="PROSITE" id="PS50868"/>
    </source>
</evidence>
<dbReference type="Pfam" id="PF00385">
    <property type="entry name" value="Chromo"/>
    <property type="match status" value="1"/>
</dbReference>
<feature type="binding site" evidence="13">
    <location>
        <position position="242"/>
    </location>
    <ligand>
        <name>Zn(2+)</name>
        <dbReference type="ChEBI" id="CHEBI:29105"/>
        <label>2</label>
    </ligand>
</feature>
<feature type="binding site" evidence="13">
    <location>
        <position position="283"/>
    </location>
    <ligand>
        <name>Zn(2+)</name>
        <dbReference type="ChEBI" id="CHEBI:29105"/>
        <label>3</label>
    </ligand>
</feature>
<keyword evidence="10 12" id="KW-0539">Nucleus</keyword>
<feature type="binding site" evidence="13">
    <location>
        <position position="244"/>
    </location>
    <ligand>
        <name>Zn(2+)</name>
        <dbReference type="ChEBI" id="CHEBI:29105"/>
        <label>1</label>
    </ligand>
</feature>
<feature type="domain" description="Pre-SET" evidence="16">
    <location>
        <begin position="240"/>
        <end position="301"/>
    </location>
</feature>
<dbReference type="GO" id="GO:0000775">
    <property type="term" value="C:chromosome, centromeric region"/>
    <property type="evidence" value="ECO:0007669"/>
    <property type="project" value="UniProtKB-SubCell"/>
</dbReference>
<dbReference type="RefSeq" id="XP_002429194.1">
    <property type="nucleotide sequence ID" value="XM_002429149.1"/>
</dbReference>
<dbReference type="Gene3D" id="2.170.270.10">
    <property type="entry name" value="SET domain"/>
    <property type="match status" value="1"/>
</dbReference>
<keyword evidence="4 12" id="KW-0489">Methyltransferase</keyword>
<dbReference type="GO" id="GO:0140949">
    <property type="term" value="F:histone H3K9 trimethyltransferase activity"/>
    <property type="evidence" value="ECO:0007669"/>
    <property type="project" value="UniProtKB-EC"/>
</dbReference>
<dbReference type="HOGENOM" id="CLU_020840_8_0_1"/>
<name>E0VSV0_PEDHC</name>
<evidence type="ECO:0000256" key="13">
    <source>
        <dbReference type="PIRSR" id="PIRSR009343-2"/>
    </source>
</evidence>
<dbReference type="SMART" id="SM00468">
    <property type="entry name" value="PreSET"/>
    <property type="match status" value="1"/>
</dbReference>
<dbReference type="InterPro" id="IPR007728">
    <property type="entry name" value="Pre-SET_dom"/>
</dbReference>
<evidence type="ECO:0000313" key="18">
    <source>
        <dbReference type="EMBL" id="EEB16456.1"/>
    </source>
</evidence>
<feature type="binding site" evidence="13">
    <location>
        <position position="293"/>
    </location>
    <ligand>
        <name>Zn(2+)</name>
        <dbReference type="ChEBI" id="CHEBI:29105"/>
        <label>3</label>
    </ligand>
</feature>
<dbReference type="PROSITE" id="PS50867">
    <property type="entry name" value="PRE_SET"/>
    <property type="match status" value="1"/>
</dbReference>
<dbReference type="InterPro" id="IPR023780">
    <property type="entry name" value="Chromo_domain"/>
</dbReference>
<dbReference type="Gene3D" id="2.40.50.40">
    <property type="match status" value="1"/>
</dbReference>
<feature type="binding site" evidence="13">
    <location>
        <position position="473"/>
    </location>
    <ligand>
        <name>Zn(2+)</name>
        <dbReference type="ChEBI" id="CHEBI:29105"/>
        <label>4</label>
    </ligand>
</feature>
<feature type="binding site" evidence="13">
    <location>
        <position position="466"/>
    </location>
    <ligand>
        <name>Zn(2+)</name>
        <dbReference type="ChEBI" id="CHEBI:29105"/>
        <label>4</label>
    </ligand>
</feature>
<dbReference type="PANTHER" id="PTHR46223">
    <property type="entry name" value="HISTONE-LYSINE N-METHYLTRANSFERASE SUV39H"/>
    <property type="match status" value="1"/>
</dbReference>
<evidence type="ECO:0000256" key="7">
    <source>
        <dbReference type="ARBA" id="ARBA00022723"/>
    </source>
</evidence>
<dbReference type="Proteomes" id="UP000009046">
    <property type="component" value="Unassembled WGS sequence"/>
</dbReference>
<dbReference type="PIRSF" id="PIRSF009343">
    <property type="entry name" value="SUV39_SET"/>
    <property type="match status" value="1"/>
</dbReference>
<dbReference type="CDD" id="cd00024">
    <property type="entry name" value="CD_CSD"/>
    <property type="match status" value="1"/>
</dbReference>
<evidence type="ECO:0000256" key="11">
    <source>
        <dbReference type="ARBA" id="ARBA00023328"/>
    </source>
</evidence>
<dbReference type="InterPro" id="IPR050973">
    <property type="entry name" value="H3K9_Histone-Lys_N-MTase"/>
</dbReference>
<dbReference type="EMBL" id="DS235758">
    <property type="protein sequence ID" value="EEB16456.1"/>
    <property type="molecule type" value="Genomic_DNA"/>
</dbReference>
<feature type="binding site" evidence="13">
    <location>
        <position position="283"/>
    </location>
    <ligand>
        <name>Zn(2+)</name>
        <dbReference type="ChEBI" id="CHEBI:29105"/>
        <label>2</label>
    </ligand>
</feature>
<dbReference type="InterPro" id="IPR003616">
    <property type="entry name" value="Post-SET_dom"/>
</dbReference>
<dbReference type="InterPro" id="IPR011381">
    <property type="entry name" value="H3-K9_MeTrfase_SUV39H1/2-like"/>
</dbReference>
<dbReference type="PROSITE" id="PS50013">
    <property type="entry name" value="CHROMO_2"/>
    <property type="match status" value="1"/>
</dbReference>
<dbReference type="PANTHER" id="PTHR46223:SF4">
    <property type="entry name" value="HISTONE-LYSINE N-METHYLTRANSFERASE-RELATED"/>
    <property type="match status" value="1"/>
</dbReference>
<comment type="catalytic activity">
    <reaction evidence="12">
        <text>L-lysyl(9)-[histone H3] + 3 S-adenosyl-L-methionine = N(6),N(6),N(6)-trimethyl-L-lysyl(9)-[histone H3] + 3 S-adenosyl-L-homocysteine + 3 H(+)</text>
        <dbReference type="Rhea" id="RHEA:60276"/>
        <dbReference type="Rhea" id="RHEA-COMP:15538"/>
        <dbReference type="Rhea" id="RHEA-COMP:15546"/>
        <dbReference type="ChEBI" id="CHEBI:15378"/>
        <dbReference type="ChEBI" id="CHEBI:29969"/>
        <dbReference type="ChEBI" id="CHEBI:57856"/>
        <dbReference type="ChEBI" id="CHEBI:59789"/>
        <dbReference type="ChEBI" id="CHEBI:61961"/>
        <dbReference type="EC" id="2.1.1.355"/>
    </reaction>
</comment>
<gene>
    <name evidence="19" type="primary">8234574</name>
    <name evidence="18" type="ORF">Phum_PHUM423590</name>
</gene>
<evidence type="ECO:0000259" key="16">
    <source>
        <dbReference type="PROSITE" id="PS50867"/>
    </source>
</evidence>
<evidence type="ECO:0000256" key="8">
    <source>
        <dbReference type="ARBA" id="ARBA00022833"/>
    </source>
</evidence>
<dbReference type="EC" id="2.1.1.355" evidence="12"/>
<dbReference type="EnsemblMetazoa" id="PHUM423590-RA">
    <property type="protein sequence ID" value="PHUM423590-PA"/>
    <property type="gene ID" value="PHUM423590"/>
</dbReference>
<dbReference type="SMART" id="SM00298">
    <property type="entry name" value="CHROMO"/>
    <property type="match status" value="1"/>
</dbReference>
<evidence type="ECO:0000259" key="14">
    <source>
        <dbReference type="PROSITE" id="PS50013"/>
    </source>
</evidence>
<dbReference type="SMART" id="SM00317">
    <property type="entry name" value="SET"/>
    <property type="match status" value="1"/>
</dbReference>
<feature type="binding site" evidence="13">
    <location>
        <position position="391"/>
    </location>
    <ligand>
        <name>Zn(2+)</name>
        <dbReference type="ChEBI" id="CHEBI:29105"/>
        <label>4</label>
    </ligand>
</feature>
<dbReference type="CDD" id="cd10542">
    <property type="entry name" value="SET_SUV39H"/>
    <property type="match status" value="1"/>
</dbReference>
<feature type="binding site" evidence="13">
    <location>
        <position position="287"/>
    </location>
    <ligand>
        <name>Zn(2+)</name>
        <dbReference type="ChEBI" id="CHEBI:29105"/>
        <label>2</label>
    </ligand>
</feature>
<organism>
    <name type="scientific">Pediculus humanus subsp. corporis</name>
    <name type="common">Body louse</name>
    <dbReference type="NCBI Taxonomy" id="121224"/>
    <lineage>
        <taxon>Eukaryota</taxon>
        <taxon>Metazoa</taxon>
        <taxon>Ecdysozoa</taxon>
        <taxon>Arthropoda</taxon>
        <taxon>Hexapoda</taxon>
        <taxon>Insecta</taxon>
        <taxon>Pterygota</taxon>
        <taxon>Neoptera</taxon>
        <taxon>Paraneoptera</taxon>
        <taxon>Psocodea</taxon>
        <taxon>Troctomorpha</taxon>
        <taxon>Phthiraptera</taxon>
        <taxon>Anoplura</taxon>
        <taxon>Pediculidae</taxon>
        <taxon>Pediculus</taxon>
    </lineage>
</organism>
<feature type="domain" description="Chromo" evidence="14">
    <location>
        <begin position="22"/>
        <end position="82"/>
    </location>
</feature>
<dbReference type="GO" id="GO:0008270">
    <property type="term" value="F:zinc ion binding"/>
    <property type="evidence" value="ECO:0007669"/>
    <property type="project" value="UniProtKB-UniRule"/>
</dbReference>
<reference evidence="19" key="3">
    <citation type="submission" date="2021-02" db="UniProtKB">
        <authorList>
            <consortium name="EnsemblMetazoa"/>
        </authorList>
    </citation>
    <scope>IDENTIFICATION</scope>
    <source>
        <strain evidence="19">USDA</strain>
    </source>
</reference>
<dbReference type="PROSITE" id="PS50868">
    <property type="entry name" value="POST_SET"/>
    <property type="match status" value="1"/>
</dbReference>
<protein>
    <recommendedName>
        <fullName evidence="12">Histone-lysine N-methyltransferase</fullName>
        <ecNumber evidence="12">2.1.1.355</ecNumber>
    </recommendedName>
</protein>
<dbReference type="GO" id="GO:0032259">
    <property type="term" value="P:methylation"/>
    <property type="evidence" value="ECO:0007669"/>
    <property type="project" value="UniProtKB-KW"/>
</dbReference>
<feature type="domain" description="SET" evidence="15">
    <location>
        <begin position="304"/>
        <end position="431"/>
    </location>
</feature>
<feature type="domain" description="Post-SET" evidence="17">
    <location>
        <begin position="462"/>
        <end position="478"/>
    </location>
</feature>
<evidence type="ECO:0000256" key="3">
    <source>
        <dbReference type="ARBA" id="ARBA00022454"/>
    </source>
</evidence>
<comment type="subcellular location">
    <subcellularLocation>
        <location evidence="2">Chromosome</location>
        <location evidence="2">Centromere</location>
    </subcellularLocation>
    <subcellularLocation>
        <location evidence="1 12">Nucleus</location>
    </subcellularLocation>
</comment>
<dbReference type="STRING" id="121224.E0VSV0"/>
<dbReference type="InParanoid" id="E0VSV0"/>
<dbReference type="SMART" id="SM00508">
    <property type="entry name" value="PostSET"/>
    <property type="match status" value="1"/>
</dbReference>
<evidence type="ECO:0000313" key="20">
    <source>
        <dbReference type="Proteomes" id="UP000009046"/>
    </source>
</evidence>
<keyword evidence="6 12" id="KW-0949">S-adenosyl-L-methionine</keyword>
<dbReference type="SUPFAM" id="SSF82199">
    <property type="entry name" value="SET domain"/>
    <property type="match status" value="1"/>
</dbReference>
<dbReference type="PROSITE" id="PS50280">
    <property type="entry name" value="SET"/>
    <property type="match status" value="1"/>
</dbReference>
<dbReference type="GeneID" id="8234574"/>
<reference evidence="18" key="2">
    <citation type="submission" date="2007-04" db="EMBL/GenBank/DDBJ databases">
        <title>The genome of the human body louse.</title>
        <authorList>
            <consortium name="The Human Body Louse Genome Consortium"/>
            <person name="Kirkness E."/>
            <person name="Walenz B."/>
            <person name="Hass B."/>
            <person name="Bruggner R."/>
            <person name="Strausberg R."/>
        </authorList>
    </citation>
    <scope>NUCLEOTIDE SEQUENCE</scope>
    <source>
        <strain evidence="18">USDA</strain>
    </source>
</reference>
<dbReference type="Pfam" id="PF05033">
    <property type="entry name" value="Pre-SET"/>
    <property type="match status" value="1"/>
</dbReference>
<dbReference type="InterPro" id="IPR001214">
    <property type="entry name" value="SET_dom"/>
</dbReference>
<evidence type="ECO:0000256" key="12">
    <source>
        <dbReference type="PIRNR" id="PIRNR009343"/>
    </source>
</evidence>
<dbReference type="InterPro" id="IPR046341">
    <property type="entry name" value="SET_dom_sf"/>
</dbReference>
<dbReference type="OMA" id="EVDDEPC"/>
<dbReference type="InterPro" id="IPR000953">
    <property type="entry name" value="Chromo/chromo_shadow_dom"/>
</dbReference>
<accession>E0VSV0</accession>
<evidence type="ECO:0000256" key="1">
    <source>
        <dbReference type="ARBA" id="ARBA00004123"/>
    </source>
</evidence>
<evidence type="ECO:0000256" key="6">
    <source>
        <dbReference type="ARBA" id="ARBA00022691"/>
    </source>
</evidence>
<evidence type="ECO:0000256" key="9">
    <source>
        <dbReference type="ARBA" id="ARBA00022853"/>
    </source>
</evidence>
<evidence type="ECO:0000256" key="2">
    <source>
        <dbReference type="ARBA" id="ARBA00004584"/>
    </source>
</evidence>
<keyword evidence="8 12" id="KW-0862">Zinc</keyword>
<dbReference type="OrthoDB" id="1045173at2759"/>
<dbReference type="SUPFAM" id="SSF54160">
    <property type="entry name" value="Chromo domain-like"/>
    <property type="match status" value="1"/>
</dbReference>
<dbReference type="CTD" id="8234574"/>
<dbReference type="FunCoup" id="E0VSV0">
    <property type="interactions" value="1388"/>
</dbReference>
<evidence type="ECO:0000313" key="19">
    <source>
        <dbReference type="EnsemblMetazoa" id="PHUM423590-PA"/>
    </source>
</evidence>
<feature type="binding site" evidence="13">
    <location>
        <position position="256"/>
    </location>
    <ligand>
        <name>Zn(2+)</name>
        <dbReference type="ChEBI" id="CHEBI:29105"/>
        <label>2</label>
    </ligand>
</feature>
<evidence type="ECO:0000256" key="5">
    <source>
        <dbReference type="ARBA" id="ARBA00022679"/>
    </source>
</evidence>
<reference evidence="18" key="1">
    <citation type="submission" date="2007-04" db="EMBL/GenBank/DDBJ databases">
        <title>Annotation of Pediculus humanus corporis strain USDA.</title>
        <authorList>
            <person name="Kirkness E."/>
            <person name="Hannick L."/>
            <person name="Hass B."/>
            <person name="Bruggner R."/>
            <person name="Lawson D."/>
            <person name="Bidwell S."/>
            <person name="Joardar V."/>
            <person name="Caler E."/>
            <person name="Walenz B."/>
            <person name="Inman J."/>
            <person name="Schobel S."/>
            <person name="Galinsky K."/>
            <person name="Amedeo P."/>
            <person name="Strausberg R."/>
        </authorList>
    </citation>
    <scope>NUCLEOTIDE SEQUENCE</scope>
    <source>
        <strain evidence="18">USDA</strain>
    </source>
</reference>
<keyword evidence="5 12" id="KW-0808">Transferase</keyword>
<evidence type="ECO:0000256" key="10">
    <source>
        <dbReference type="ARBA" id="ARBA00023242"/>
    </source>
</evidence>
<evidence type="ECO:0000256" key="4">
    <source>
        <dbReference type="ARBA" id="ARBA00022603"/>
    </source>
</evidence>
<dbReference type="Pfam" id="PF00856">
    <property type="entry name" value="SET"/>
    <property type="match status" value="1"/>
</dbReference>
<feature type="binding site" evidence="13">
    <location>
        <position position="468"/>
    </location>
    <ligand>
        <name>Zn(2+)</name>
        <dbReference type="ChEBI" id="CHEBI:29105"/>
        <label>4</label>
    </ligand>
</feature>
<proteinExistence type="inferred from homology"/>
<keyword evidence="20" id="KW-1185">Reference proteome</keyword>
<dbReference type="KEGG" id="phu:Phum_PHUM423590"/>
<keyword evidence="3" id="KW-0158">Chromosome</keyword>
<feature type="binding site" evidence="13">
    <location>
        <position position="289"/>
    </location>
    <ligand>
        <name>Zn(2+)</name>
        <dbReference type="ChEBI" id="CHEBI:29105"/>
        <label>3</label>
    </ligand>
</feature>
<dbReference type="EMBL" id="AAZO01005181">
    <property type="status" value="NOT_ANNOTATED_CDS"/>
    <property type="molecule type" value="Genomic_DNA"/>
</dbReference>
<keyword evidence="11" id="KW-0137">Centromere</keyword>
<dbReference type="VEuPathDB" id="VectorBase:PHUM423590"/>
<dbReference type="InterPro" id="IPR016197">
    <property type="entry name" value="Chromo-like_dom_sf"/>
</dbReference>
<keyword evidence="9 12" id="KW-0156">Chromatin regulator</keyword>
<feature type="binding site" evidence="13">
    <location>
        <position position="242"/>
    </location>
    <ligand>
        <name>Zn(2+)</name>
        <dbReference type="ChEBI" id="CHEBI:29105"/>
        <label>1</label>
    </ligand>
</feature>
<evidence type="ECO:0000259" key="15">
    <source>
        <dbReference type="PROSITE" id="PS50280"/>
    </source>
</evidence>
<dbReference type="eggNOG" id="KOG1082">
    <property type="taxonomic scope" value="Eukaryota"/>
</dbReference>
<feature type="binding site" evidence="13">
    <location>
        <position position="255"/>
    </location>
    <ligand>
        <name>Zn(2+)</name>
        <dbReference type="ChEBI" id="CHEBI:29105"/>
        <label>1</label>
    </ligand>
</feature>
<dbReference type="AlphaFoldDB" id="E0VSV0"/>
<dbReference type="GO" id="GO:0005634">
    <property type="term" value="C:nucleus"/>
    <property type="evidence" value="ECO:0007669"/>
    <property type="project" value="UniProtKB-SubCell"/>
</dbReference>